<reference evidence="1 2" key="1">
    <citation type="journal article" date="2023" name="Science">
        <title>Complex scaffold remodeling in plant triterpene biosynthesis.</title>
        <authorList>
            <person name="De La Pena R."/>
            <person name="Hodgson H."/>
            <person name="Liu J.C."/>
            <person name="Stephenson M.J."/>
            <person name="Martin A.C."/>
            <person name="Owen C."/>
            <person name="Harkess A."/>
            <person name="Leebens-Mack J."/>
            <person name="Jimenez L.E."/>
            <person name="Osbourn A."/>
            <person name="Sattely E.S."/>
        </authorList>
    </citation>
    <scope>NUCLEOTIDE SEQUENCE [LARGE SCALE GENOMIC DNA]</scope>
    <source>
        <strain evidence="2">cv. JPN11</strain>
        <tissue evidence="1">Leaf</tissue>
    </source>
</reference>
<protein>
    <submittedName>
        <fullName evidence="1">Ubiquitin carboxyl-terminal hydrolase-related protein</fullName>
    </submittedName>
</protein>
<organism evidence="1 2">
    <name type="scientific">Melia azedarach</name>
    <name type="common">Chinaberry tree</name>
    <dbReference type="NCBI Taxonomy" id="155640"/>
    <lineage>
        <taxon>Eukaryota</taxon>
        <taxon>Viridiplantae</taxon>
        <taxon>Streptophyta</taxon>
        <taxon>Embryophyta</taxon>
        <taxon>Tracheophyta</taxon>
        <taxon>Spermatophyta</taxon>
        <taxon>Magnoliopsida</taxon>
        <taxon>eudicotyledons</taxon>
        <taxon>Gunneridae</taxon>
        <taxon>Pentapetalae</taxon>
        <taxon>rosids</taxon>
        <taxon>malvids</taxon>
        <taxon>Sapindales</taxon>
        <taxon>Meliaceae</taxon>
        <taxon>Melia</taxon>
    </lineage>
</organism>
<dbReference type="Proteomes" id="UP001164539">
    <property type="component" value="Chromosome 11"/>
</dbReference>
<sequence length="153" mass="17493">MKIKRELCSFDMVLKLVEMSGKLSCDLDGGGCGQINQICHTLWCLPHVFIIVLDWQNTAESFYDISATMSTLSSELDLSLLFHGYQPGNEYFHVSMVCFSGDLQHYICFIYSHELGKYVLRDDLNVKVIGSWNDVIAFCLRMCLKPSILFFQV</sequence>
<accession>A0ACC1X8S2</accession>
<dbReference type="EMBL" id="CM051404">
    <property type="protein sequence ID" value="KAJ4707579.1"/>
    <property type="molecule type" value="Genomic_DNA"/>
</dbReference>
<name>A0ACC1X8S2_MELAZ</name>
<evidence type="ECO:0000313" key="1">
    <source>
        <dbReference type="EMBL" id="KAJ4707579.1"/>
    </source>
</evidence>
<evidence type="ECO:0000313" key="2">
    <source>
        <dbReference type="Proteomes" id="UP001164539"/>
    </source>
</evidence>
<keyword evidence="2" id="KW-1185">Reference proteome</keyword>
<proteinExistence type="predicted"/>
<keyword evidence="1" id="KW-0378">Hydrolase</keyword>
<gene>
    <name evidence="1" type="ORF">OWV82_021081</name>
</gene>
<comment type="caution">
    <text evidence="1">The sequence shown here is derived from an EMBL/GenBank/DDBJ whole genome shotgun (WGS) entry which is preliminary data.</text>
</comment>